<dbReference type="Proteomes" id="UP000183245">
    <property type="component" value="Unassembled WGS sequence"/>
</dbReference>
<protein>
    <recommendedName>
        <fullName evidence="4">RNase NYN domain-containing protein</fullName>
    </recommendedName>
</protein>
<feature type="compositionally biased region" description="Basic and acidic residues" evidence="1">
    <location>
        <begin position="123"/>
        <end position="136"/>
    </location>
</feature>
<organism evidence="2 3">
    <name type="scientific">Candidatus Wirthbacteria bacterium CG2_30_54_11</name>
    <dbReference type="NCBI Taxonomy" id="1817892"/>
    <lineage>
        <taxon>Bacteria</taxon>
        <taxon>Candidatus Wirthbacteria</taxon>
    </lineage>
</organism>
<dbReference type="EMBL" id="MNZT01000122">
    <property type="protein sequence ID" value="OIP94905.1"/>
    <property type="molecule type" value="Genomic_DNA"/>
</dbReference>
<evidence type="ECO:0000313" key="2">
    <source>
        <dbReference type="EMBL" id="OIP94905.1"/>
    </source>
</evidence>
<evidence type="ECO:0000256" key="1">
    <source>
        <dbReference type="SAM" id="MobiDB-lite"/>
    </source>
</evidence>
<evidence type="ECO:0008006" key="4">
    <source>
        <dbReference type="Google" id="ProtNLM"/>
    </source>
</evidence>
<proteinExistence type="predicted"/>
<dbReference type="AlphaFoldDB" id="A0A1J5ICM9"/>
<dbReference type="STRING" id="1817892.AUK40_06555"/>
<accession>A0A1J5ICM9</accession>
<name>A0A1J5ICM9_9BACT</name>
<comment type="caution">
    <text evidence="2">The sequence shown here is derived from an EMBL/GenBank/DDBJ whole genome shotgun (WGS) entry which is preliminary data.</text>
</comment>
<evidence type="ECO:0000313" key="3">
    <source>
        <dbReference type="Proteomes" id="UP000183245"/>
    </source>
</evidence>
<feature type="region of interest" description="Disordered" evidence="1">
    <location>
        <begin position="114"/>
        <end position="142"/>
    </location>
</feature>
<dbReference type="Pfam" id="PF05991">
    <property type="entry name" value="NYN_YacP"/>
    <property type="match status" value="1"/>
</dbReference>
<sequence length="153" mass="17437">MPLIIDGNNAVGHWGGIEEDSLVRLLSSYSRSRHLRIELFFDGERYLSAGSTSELLRIHYSGHGHSADDAILQFISTLRDKSNWRLVTDDRELQREASWMHMPYQKVVELKKEVRTAGPAPKRMSDSEPAPDKPGYEADPDELMQAMIRGKKK</sequence>
<reference evidence="2 3" key="1">
    <citation type="journal article" date="2016" name="Environ. Microbiol.">
        <title>Genomic resolution of a cold subsurface aquifer community provides metabolic insights for novel microbes adapted to high CO concentrations.</title>
        <authorList>
            <person name="Probst A.J."/>
            <person name="Castelle C.J."/>
            <person name="Singh A."/>
            <person name="Brown C.T."/>
            <person name="Anantharaman K."/>
            <person name="Sharon I."/>
            <person name="Hug L.A."/>
            <person name="Burstein D."/>
            <person name="Emerson J.B."/>
            <person name="Thomas B.C."/>
            <person name="Banfield J.F."/>
        </authorList>
    </citation>
    <scope>NUCLEOTIDE SEQUENCE [LARGE SCALE GENOMIC DNA]</scope>
    <source>
        <strain evidence="2">CG2_30_54_11</strain>
    </source>
</reference>
<dbReference type="InterPro" id="IPR010298">
    <property type="entry name" value="YacP-like"/>
</dbReference>
<gene>
    <name evidence="2" type="ORF">AUK40_06555</name>
</gene>